<dbReference type="FunFam" id="3.40.50.1000:FF:000078">
    <property type="entry name" value="Bifunctional polynucleotide phosphatase/kinase"/>
    <property type="match status" value="1"/>
</dbReference>
<dbReference type="NCBIfam" id="TIGR01664">
    <property type="entry name" value="DNA-3'-Pase"/>
    <property type="match status" value="1"/>
</dbReference>
<evidence type="ECO:0000313" key="2">
    <source>
        <dbReference type="EnsemblMetazoa" id="G3046.2:cds"/>
    </source>
</evidence>
<dbReference type="InterPro" id="IPR006549">
    <property type="entry name" value="HAD-SF_hydro_IIIA"/>
</dbReference>
<dbReference type="PANTHER" id="PTHR12083">
    <property type="entry name" value="BIFUNCTIONAL POLYNUCLEOTIDE PHOSPHATASE/KINASE"/>
    <property type="match status" value="1"/>
</dbReference>
<evidence type="ECO:0008006" key="4">
    <source>
        <dbReference type="Google" id="ProtNLM"/>
    </source>
</evidence>
<dbReference type="EnsemblMetazoa" id="G3046.5">
    <property type="protein sequence ID" value="G3046.5:cds"/>
    <property type="gene ID" value="G3046"/>
</dbReference>
<dbReference type="GO" id="GO:0046403">
    <property type="term" value="F:polynucleotide 3'-phosphatase activity"/>
    <property type="evidence" value="ECO:0007669"/>
    <property type="project" value="TreeGrafter"/>
</dbReference>
<feature type="region of interest" description="Disordered" evidence="1">
    <location>
        <begin position="1"/>
        <end position="31"/>
    </location>
</feature>
<dbReference type="InterPro" id="IPR036412">
    <property type="entry name" value="HAD-like_sf"/>
</dbReference>
<dbReference type="EnsemblMetazoa" id="G3046.2">
    <property type="protein sequence ID" value="G3046.2:cds"/>
    <property type="gene ID" value="G3046"/>
</dbReference>
<keyword evidence="3" id="KW-1185">Reference proteome</keyword>
<dbReference type="GO" id="GO:0046404">
    <property type="term" value="F:ATP-dependent polydeoxyribonucleotide 5'-hydroxyl-kinase activity"/>
    <property type="evidence" value="ECO:0007669"/>
    <property type="project" value="TreeGrafter"/>
</dbReference>
<dbReference type="Proteomes" id="UP000005408">
    <property type="component" value="Unassembled WGS sequence"/>
</dbReference>
<evidence type="ECO:0000313" key="3">
    <source>
        <dbReference type="Proteomes" id="UP000005408"/>
    </source>
</evidence>
<dbReference type="NCBIfam" id="TIGR01662">
    <property type="entry name" value="HAD-SF-IIIA"/>
    <property type="match status" value="1"/>
</dbReference>
<dbReference type="InterPro" id="IPR023214">
    <property type="entry name" value="HAD_sf"/>
</dbReference>
<dbReference type="Gene3D" id="3.40.50.300">
    <property type="entry name" value="P-loop containing nucleotide triphosphate hydrolases"/>
    <property type="match status" value="1"/>
</dbReference>
<dbReference type="Gene3D" id="3.40.50.1000">
    <property type="entry name" value="HAD superfamily/HAD-like"/>
    <property type="match status" value="1"/>
</dbReference>
<sequence length="418" mass="46804">MSKRTMGTKRKAAMEAATKAKRARGETDLSDGLRWSHHGEVSKGVCPLMALTSPSLPGSEKVVGFDIDFTVIKTASGKKFAQGPSDWEWWDDCVPQKLRDLNTQGYRVVFFTNQAGIEKLKTKAEDITKKVEDMIAELGIPVLCFVCTGSNHYRKPSTNMWDFFVKNANGGVKVDLKKCKYVGDAAGRAKNWAPDKPKDFSCSDRMFAANIGIDFATPEEFFLGEKPAPFSWGSPDPFKYMKTPKLLPGSKDFISKNQELVIMVGCPASGKSTFRKTYFEPHGYIAVNRDTLGTAEKCLKVCKEQLSNGKSVVVDNTNPKVEARKSFIQLAQKQGIPCRCFVMNTPLELAKHLNYVRQNQTDGEVRRIPEVGYNVYKKGYSEPTKGEGFSEIVQIDFIPSFNSKRDEALFKQWTSTER</sequence>
<dbReference type="AlphaFoldDB" id="A0A8W8M3U0"/>
<dbReference type="SUPFAM" id="SSF52540">
    <property type="entry name" value="P-loop containing nucleoside triphosphate hydrolases"/>
    <property type="match status" value="1"/>
</dbReference>
<dbReference type="InterPro" id="IPR027417">
    <property type="entry name" value="P-loop_NTPase"/>
</dbReference>
<reference evidence="2" key="1">
    <citation type="submission" date="2022-08" db="UniProtKB">
        <authorList>
            <consortium name="EnsemblMetazoa"/>
        </authorList>
    </citation>
    <scope>IDENTIFICATION</scope>
    <source>
        <strain evidence="2">05x7-T-G4-1.051#20</strain>
    </source>
</reference>
<dbReference type="GO" id="GO:0005634">
    <property type="term" value="C:nucleus"/>
    <property type="evidence" value="ECO:0007669"/>
    <property type="project" value="TreeGrafter"/>
</dbReference>
<dbReference type="Pfam" id="PF13671">
    <property type="entry name" value="AAA_33"/>
    <property type="match status" value="1"/>
</dbReference>
<accession>A0A8W8M3U0</accession>
<proteinExistence type="predicted"/>
<name>A0A8W8M3U0_MAGGI</name>
<dbReference type="CDD" id="cd01625">
    <property type="entry name" value="HAD_PNP"/>
    <property type="match status" value="1"/>
</dbReference>
<dbReference type="InterPro" id="IPR013954">
    <property type="entry name" value="PNK3P"/>
</dbReference>
<organism evidence="2 3">
    <name type="scientific">Magallana gigas</name>
    <name type="common">Pacific oyster</name>
    <name type="synonym">Crassostrea gigas</name>
    <dbReference type="NCBI Taxonomy" id="29159"/>
    <lineage>
        <taxon>Eukaryota</taxon>
        <taxon>Metazoa</taxon>
        <taxon>Spiralia</taxon>
        <taxon>Lophotrochozoa</taxon>
        <taxon>Mollusca</taxon>
        <taxon>Bivalvia</taxon>
        <taxon>Autobranchia</taxon>
        <taxon>Pteriomorphia</taxon>
        <taxon>Ostreida</taxon>
        <taxon>Ostreoidea</taxon>
        <taxon>Ostreidae</taxon>
        <taxon>Magallana</taxon>
    </lineage>
</organism>
<dbReference type="InterPro" id="IPR006551">
    <property type="entry name" value="Polynucleotide_phosphatase"/>
</dbReference>
<dbReference type="PANTHER" id="PTHR12083:SF18">
    <property type="entry name" value="BIFUNCTIONAL POLYNUCLEOTIDE PHOSPHATASE_KINASE"/>
    <property type="match status" value="1"/>
</dbReference>
<dbReference type="Pfam" id="PF08645">
    <property type="entry name" value="PNK3P"/>
    <property type="match status" value="1"/>
</dbReference>
<protein>
    <recommendedName>
        <fullName evidence="4">Bifunctional polynucleotide phosphatase/kinase</fullName>
    </recommendedName>
</protein>
<dbReference type="EnsemblMetazoa" id="G3046.4">
    <property type="protein sequence ID" value="G3046.4:cds"/>
    <property type="gene ID" value="G3046"/>
</dbReference>
<dbReference type="FunFam" id="3.40.50.300:FF:000737">
    <property type="entry name" value="Bifunctional polynucleotide phosphatase/kinase"/>
    <property type="match status" value="1"/>
</dbReference>
<dbReference type="GO" id="GO:0003690">
    <property type="term" value="F:double-stranded DNA binding"/>
    <property type="evidence" value="ECO:0007669"/>
    <property type="project" value="TreeGrafter"/>
</dbReference>
<feature type="compositionally biased region" description="Basic residues" evidence="1">
    <location>
        <begin position="1"/>
        <end position="11"/>
    </location>
</feature>
<dbReference type="GO" id="GO:0006281">
    <property type="term" value="P:DNA repair"/>
    <property type="evidence" value="ECO:0007669"/>
    <property type="project" value="TreeGrafter"/>
</dbReference>
<evidence type="ECO:0000256" key="1">
    <source>
        <dbReference type="SAM" id="MobiDB-lite"/>
    </source>
</evidence>
<dbReference type="SUPFAM" id="SSF56784">
    <property type="entry name" value="HAD-like"/>
    <property type="match status" value="1"/>
</dbReference>